<evidence type="ECO:0000256" key="1">
    <source>
        <dbReference type="SAM" id="Phobius"/>
    </source>
</evidence>
<protein>
    <recommendedName>
        <fullName evidence="4">MARVEL domain-containing protein</fullName>
    </recommendedName>
</protein>
<proteinExistence type="predicted"/>
<dbReference type="AlphaFoldDB" id="A0A4S2N3V1"/>
<dbReference type="Proteomes" id="UP000298138">
    <property type="component" value="Unassembled WGS sequence"/>
</dbReference>
<gene>
    <name evidence="2" type="ORF">EX30DRAFT_338239</name>
</gene>
<name>A0A4S2N3V1_9PEZI</name>
<keyword evidence="1" id="KW-1133">Transmembrane helix</keyword>
<reference evidence="2 3" key="1">
    <citation type="submission" date="2019-04" db="EMBL/GenBank/DDBJ databases">
        <title>Comparative genomics and transcriptomics to analyze fruiting body development in filamentous ascomycetes.</title>
        <authorList>
            <consortium name="DOE Joint Genome Institute"/>
            <person name="Lutkenhaus R."/>
            <person name="Traeger S."/>
            <person name="Breuer J."/>
            <person name="Kuo A."/>
            <person name="Lipzen A."/>
            <person name="Pangilinan J."/>
            <person name="Dilworth D."/>
            <person name="Sandor L."/>
            <person name="Poggeler S."/>
            <person name="Barry K."/>
            <person name="Grigoriev I.V."/>
            <person name="Nowrousian M."/>
        </authorList>
    </citation>
    <scope>NUCLEOTIDE SEQUENCE [LARGE SCALE GENOMIC DNA]</scope>
    <source>
        <strain evidence="2 3">CBS 389.68</strain>
    </source>
</reference>
<evidence type="ECO:0000313" key="2">
    <source>
        <dbReference type="EMBL" id="TGZ83624.1"/>
    </source>
</evidence>
<sequence>MVKKSIAHRTEKPHGKVGFFGALFFRLVQLIIALVIAGLYGEDLRRASKLGQAAHSKWVYAEIVAGLTAITVLVYMVPLIRSEMFWMWDIVLFIFWTALFGVFADMWLHVKCAGNGSCNRMKTAMWFDLVGMLLMFFSAAGGFYFWRKGRHGRSTFTGRSAIV</sequence>
<evidence type="ECO:0008006" key="4">
    <source>
        <dbReference type="Google" id="ProtNLM"/>
    </source>
</evidence>
<feature type="transmembrane region" description="Helical" evidence="1">
    <location>
        <begin position="60"/>
        <end position="78"/>
    </location>
</feature>
<organism evidence="2 3">
    <name type="scientific">Ascodesmis nigricans</name>
    <dbReference type="NCBI Taxonomy" id="341454"/>
    <lineage>
        <taxon>Eukaryota</taxon>
        <taxon>Fungi</taxon>
        <taxon>Dikarya</taxon>
        <taxon>Ascomycota</taxon>
        <taxon>Pezizomycotina</taxon>
        <taxon>Pezizomycetes</taxon>
        <taxon>Pezizales</taxon>
        <taxon>Ascodesmidaceae</taxon>
        <taxon>Ascodesmis</taxon>
    </lineage>
</organism>
<dbReference type="PANTHER" id="PTHR42083">
    <property type="entry name" value="MARVEL DOMAIN-CONTAINING PROTEIN"/>
    <property type="match status" value="1"/>
</dbReference>
<dbReference type="EMBL" id="ML220113">
    <property type="protein sequence ID" value="TGZ83624.1"/>
    <property type="molecule type" value="Genomic_DNA"/>
</dbReference>
<feature type="transmembrane region" description="Helical" evidence="1">
    <location>
        <begin position="85"/>
        <end position="104"/>
    </location>
</feature>
<dbReference type="InParanoid" id="A0A4S2N3V1"/>
<dbReference type="OrthoDB" id="5363290at2759"/>
<keyword evidence="3" id="KW-1185">Reference proteome</keyword>
<keyword evidence="1" id="KW-0812">Transmembrane</keyword>
<evidence type="ECO:0000313" key="3">
    <source>
        <dbReference type="Proteomes" id="UP000298138"/>
    </source>
</evidence>
<feature type="transmembrane region" description="Helical" evidence="1">
    <location>
        <begin position="124"/>
        <end position="146"/>
    </location>
</feature>
<accession>A0A4S2N3V1</accession>
<dbReference type="PANTHER" id="PTHR42083:SF1">
    <property type="entry name" value="MARVEL DOMAIN-CONTAINING PROTEIN"/>
    <property type="match status" value="1"/>
</dbReference>
<keyword evidence="1" id="KW-0472">Membrane</keyword>
<feature type="transmembrane region" description="Helical" evidence="1">
    <location>
        <begin position="20"/>
        <end position="40"/>
    </location>
</feature>